<dbReference type="AlphaFoldDB" id="A0A0C1MRN6"/>
<gene>
    <name evidence="1" type="ORF">NF27_GB00010</name>
</gene>
<dbReference type="STRING" id="86105.NF27_GB00010"/>
<evidence type="ECO:0000313" key="1">
    <source>
        <dbReference type="EMBL" id="KIE04732.1"/>
    </source>
</evidence>
<name>A0A0C1MRN6_9RICK</name>
<keyword evidence="2" id="KW-1185">Reference proteome</keyword>
<accession>A0A0C1MRN6</accession>
<protein>
    <submittedName>
        <fullName evidence="1">Uncharacterized protein</fullName>
    </submittedName>
</protein>
<dbReference type="Proteomes" id="UP000031258">
    <property type="component" value="Unassembled WGS sequence"/>
</dbReference>
<proteinExistence type="predicted"/>
<evidence type="ECO:0000313" key="2">
    <source>
        <dbReference type="Proteomes" id="UP000031258"/>
    </source>
</evidence>
<organism evidence="1 2">
    <name type="scientific">Candidatus Jidaibacter acanthamoebae</name>
    <dbReference type="NCBI Taxonomy" id="86105"/>
    <lineage>
        <taxon>Bacteria</taxon>
        <taxon>Pseudomonadati</taxon>
        <taxon>Pseudomonadota</taxon>
        <taxon>Alphaproteobacteria</taxon>
        <taxon>Rickettsiales</taxon>
        <taxon>Candidatus Midichloriaceae</taxon>
        <taxon>Candidatus Jidaibacter</taxon>
    </lineage>
</organism>
<sequence length="136" mass="16010">MLFDNLEVIDCPYTKENRHRIGKDWEAKDVKHWSIQKQELNSDADLQFKLSRAREAVKMIETGNNGGRFDYDLCFTDKCWGGNSNTVQKEIWNAMGYEIKVPKGFSLPGIDGKFYNEPWNDFKNIFREGMQKNKYK</sequence>
<comment type="caution">
    <text evidence="1">The sequence shown here is derived from an EMBL/GenBank/DDBJ whole genome shotgun (WGS) entry which is preliminary data.</text>
</comment>
<reference evidence="1 2" key="1">
    <citation type="submission" date="2014-11" db="EMBL/GenBank/DDBJ databases">
        <title>A Rickettsiales Symbiont of Amoebae With Ancient Features.</title>
        <authorList>
            <person name="Schulz F."/>
            <person name="Martijn J."/>
            <person name="Wascher F."/>
            <person name="Kostanjsek R."/>
            <person name="Ettema T.J."/>
            <person name="Horn M."/>
        </authorList>
    </citation>
    <scope>NUCLEOTIDE SEQUENCE [LARGE SCALE GENOMIC DNA]</scope>
    <source>
        <strain evidence="1 2">UWC36</strain>
    </source>
</reference>
<dbReference type="EMBL" id="JSWE01000150">
    <property type="protein sequence ID" value="KIE04732.1"/>
    <property type="molecule type" value="Genomic_DNA"/>
</dbReference>